<proteinExistence type="predicted"/>
<protein>
    <submittedName>
        <fullName evidence="1">Uncharacterized protein</fullName>
    </submittedName>
</protein>
<gene>
    <name evidence="1" type="primary">ORF146126</name>
</gene>
<dbReference type="AlphaFoldDB" id="A0A0B7AYE7"/>
<sequence length="67" mass="7800">MPIILQTTQHKISFSFYTGDANLNIFKENSGLPQVVKLFKKIFMHWDNHISLFCFSYAGHLFQSVYG</sequence>
<organism evidence="1">
    <name type="scientific">Arion vulgaris</name>
    <dbReference type="NCBI Taxonomy" id="1028688"/>
    <lineage>
        <taxon>Eukaryota</taxon>
        <taxon>Metazoa</taxon>
        <taxon>Spiralia</taxon>
        <taxon>Lophotrochozoa</taxon>
        <taxon>Mollusca</taxon>
        <taxon>Gastropoda</taxon>
        <taxon>Heterobranchia</taxon>
        <taxon>Euthyneura</taxon>
        <taxon>Panpulmonata</taxon>
        <taxon>Eupulmonata</taxon>
        <taxon>Stylommatophora</taxon>
        <taxon>Helicina</taxon>
        <taxon>Arionoidea</taxon>
        <taxon>Arionidae</taxon>
        <taxon>Arion</taxon>
    </lineage>
</organism>
<name>A0A0B7AYE7_9EUPU</name>
<dbReference type="EMBL" id="HACG01038211">
    <property type="protein sequence ID" value="CEK85076.1"/>
    <property type="molecule type" value="Transcribed_RNA"/>
</dbReference>
<accession>A0A0B7AYE7</accession>
<reference evidence="1" key="1">
    <citation type="submission" date="2014-12" db="EMBL/GenBank/DDBJ databases">
        <title>Insight into the proteome of Arion vulgaris.</title>
        <authorList>
            <person name="Aradska J."/>
            <person name="Bulat T."/>
            <person name="Smidak R."/>
            <person name="Sarate P."/>
            <person name="Gangsoo J."/>
            <person name="Sialana F."/>
            <person name="Bilban M."/>
            <person name="Lubec G."/>
        </authorList>
    </citation>
    <scope>NUCLEOTIDE SEQUENCE</scope>
    <source>
        <tissue evidence="1">Skin</tissue>
    </source>
</reference>
<evidence type="ECO:0000313" key="1">
    <source>
        <dbReference type="EMBL" id="CEK85076.1"/>
    </source>
</evidence>